<keyword evidence="4 5" id="KW-0472">Membrane</keyword>
<dbReference type="Gene3D" id="1.20.1420.30">
    <property type="entry name" value="NCX, central ion-binding region"/>
    <property type="match status" value="1"/>
</dbReference>
<evidence type="ECO:0000256" key="2">
    <source>
        <dbReference type="ARBA" id="ARBA00022692"/>
    </source>
</evidence>
<gene>
    <name evidence="7" type="ORF">ACCAA_130185</name>
</gene>
<feature type="domain" description="Sodium/calcium exchanger membrane region" evidence="6">
    <location>
        <begin position="182"/>
        <end position="325"/>
    </location>
</feature>
<dbReference type="STRING" id="1860102.ACCAA_130185"/>
<sequence>MTSWLKLVLCLALIGVAGWHLSRNGEIIAEKTGLSASWVGLILLATATSLPELVTGLSAVTVASAPDIAVGDVLGSAVFNLLILVLLDALYRRETLYTRAAQGHILSAALGALLLAFAGFSVLLERSGFSPALAHVGAYSPFMVAIYLVSMRVVYQYEQRTVADFVAEQAQKYASVTLRGAIIGYAVAAIFIVAAGSWLPFVAKDIAELMGWGQSFVGTLLVAAITSAPEAAVTLSALRLGAIDMAIANLLGSNLFNVLILAIDDIAFVHGPLLASVSESHALTALTAVMMCALVIVGLIFRPRGRMLLGMTWISLGLFALYVINTWIIFAHGH</sequence>
<keyword evidence="8" id="KW-1185">Reference proteome</keyword>
<evidence type="ECO:0000313" key="8">
    <source>
        <dbReference type="Proteomes" id="UP000199169"/>
    </source>
</evidence>
<feature type="domain" description="Sodium/calcium exchanger membrane region" evidence="6">
    <location>
        <begin position="3"/>
        <end position="147"/>
    </location>
</feature>
<evidence type="ECO:0000259" key="6">
    <source>
        <dbReference type="Pfam" id="PF01699"/>
    </source>
</evidence>
<name>A0A1A8XGG6_9PROT</name>
<dbReference type="RefSeq" id="WP_186405923.1">
    <property type="nucleotide sequence ID" value="NZ_FLQX01000035.1"/>
</dbReference>
<proteinExistence type="predicted"/>
<comment type="subcellular location">
    <subcellularLocation>
        <location evidence="1">Membrane</location>
        <topology evidence="1">Multi-pass membrane protein</topology>
    </subcellularLocation>
</comment>
<dbReference type="GO" id="GO:0008273">
    <property type="term" value="F:calcium, potassium:sodium antiporter activity"/>
    <property type="evidence" value="ECO:0007669"/>
    <property type="project" value="TreeGrafter"/>
</dbReference>
<evidence type="ECO:0000256" key="5">
    <source>
        <dbReference type="SAM" id="Phobius"/>
    </source>
</evidence>
<organism evidence="7 8">
    <name type="scientific">Candidatus Accumulibacter aalborgensis</name>
    <dbReference type="NCBI Taxonomy" id="1860102"/>
    <lineage>
        <taxon>Bacteria</taxon>
        <taxon>Pseudomonadati</taxon>
        <taxon>Pseudomonadota</taxon>
        <taxon>Betaproteobacteria</taxon>
        <taxon>Candidatus Accumulibacter</taxon>
    </lineage>
</organism>
<dbReference type="InterPro" id="IPR004837">
    <property type="entry name" value="NaCa_Exmemb"/>
</dbReference>
<evidence type="ECO:0000256" key="4">
    <source>
        <dbReference type="ARBA" id="ARBA00023136"/>
    </source>
</evidence>
<reference evidence="7 8" key="1">
    <citation type="submission" date="2016-06" db="EMBL/GenBank/DDBJ databases">
        <authorList>
            <person name="Kjaerup R.B."/>
            <person name="Dalgaard T.S."/>
            <person name="Juul-Madsen H.R."/>
        </authorList>
    </citation>
    <scope>NUCLEOTIDE SEQUENCE [LARGE SCALE GENOMIC DNA]</scope>
    <source>
        <strain evidence="7">3</strain>
    </source>
</reference>
<dbReference type="EMBL" id="FLQX01000035">
    <property type="protein sequence ID" value="SBT04274.1"/>
    <property type="molecule type" value="Genomic_DNA"/>
</dbReference>
<feature type="transmembrane region" description="Helical" evidence="5">
    <location>
        <begin position="211"/>
        <end position="228"/>
    </location>
</feature>
<dbReference type="GO" id="GO:0005262">
    <property type="term" value="F:calcium channel activity"/>
    <property type="evidence" value="ECO:0007669"/>
    <property type="project" value="TreeGrafter"/>
</dbReference>
<feature type="transmembrane region" description="Helical" evidence="5">
    <location>
        <begin position="176"/>
        <end position="199"/>
    </location>
</feature>
<dbReference type="Pfam" id="PF01699">
    <property type="entry name" value="Na_Ca_ex"/>
    <property type="match status" value="2"/>
</dbReference>
<feature type="transmembrane region" description="Helical" evidence="5">
    <location>
        <begin position="308"/>
        <end position="330"/>
    </location>
</feature>
<evidence type="ECO:0000256" key="1">
    <source>
        <dbReference type="ARBA" id="ARBA00004141"/>
    </source>
</evidence>
<keyword evidence="3 5" id="KW-1133">Transmembrane helix</keyword>
<accession>A0A1A8XGG6</accession>
<dbReference type="PANTHER" id="PTHR10846">
    <property type="entry name" value="SODIUM/POTASSIUM/CALCIUM EXCHANGER"/>
    <property type="match status" value="1"/>
</dbReference>
<feature type="transmembrane region" description="Helical" evidence="5">
    <location>
        <begin position="283"/>
        <end position="301"/>
    </location>
</feature>
<protein>
    <submittedName>
        <fullName evidence="7">Ca2+:cation antiporter, CaCA family</fullName>
    </submittedName>
</protein>
<feature type="transmembrane region" description="Helical" evidence="5">
    <location>
        <begin position="240"/>
        <end position="263"/>
    </location>
</feature>
<keyword evidence="2 5" id="KW-0812">Transmembrane</keyword>
<feature type="transmembrane region" description="Helical" evidence="5">
    <location>
        <begin position="73"/>
        <end position="91"/>
    </location>
</feature>
<dbReference type="GO" id="GO:0005886">
    <property type="term" value="C:plasma membrane"/>
    <property type="evidence" value="ECO:0007669"/>
    <property type="project" value="TreeGrafter"/>
</dbReference>
<dbReference type="Proteomes" id="UP000199169">
    <property type="component" value="Unassembled WGS sequence"/>
</dbReference>
<dbReference type="PANTHER" id="PTHR10846:SF8">
    <property type="entry name" value="INNER MEMBRANE PROTEIN YRBG"/>
    <property type="match status" value="1"/>
</dbReference>
<evidence type="ECO:0000313" key="7">
    <source>
        <dbReference type="EMBL" id="SBT04274.1"/>
    </source>
</evidence>
<dbReference type="InterPro" id="IPR004481">
    <property type="entry name" value="K/Na/Ca-exchanger"/>
</dbReference>
<feature type="transmembrane region" description="Helical" evidence="5">
    <location>
        <begin position="136"/>
        <end position="155"/>
    </location>
</feature>
<dbReference type="GO" id="GO:0006874">
    <property type="term" value="P:intracellular calcium ion homeostasis"/>
    <property type="evidence" value="ECO:0007669"/>
    <property type="project" value="TreeGrafter"/>
</dbReference>
<feature type="transmembrane region" description="Helical" evidence="5">
    <location>
        <begin position="103"/>
        <end position="124"/>
    </location>
</feature>
<dbReference type="AlphaFoldDB" id="A0A1A8XGG6"/>
<evidence type="ECO:0000256" key="3">
    <source>
        <dbReference type="ARBA" id="ARBA00022989"/>
    </source>
</evidence>
<dbReference type="InterPro" id="IPR044880">
    <property type="entry name" value="NCX_ion-bd_dom_sf"/>
</dbReference>